<dbReference type="PANTHER" id="PTHR31080">
    <property type="entry name" value="PECTINESTERASE INHIBITOR-LIKE"/>
    <property type="match status" value="1"/>
</dbReference>
<evidence type="ECO:0000313" key="5">
    <source>
        <dbReference type="Proteomes" id="UP000087171"/>
    </source>
</evidence>
<dbReference type="NCBIfam" id="TIGR01614">
    <property type="entry name" value="PME_inhib"/>
    <property type="match status" value="1"/>
</dbReference>
<reference evidence="6" key="2">
    <citation type="submission" date="2025-08" db="UniProtKB">
        <authorList>
            <consortium name="RefSeq"/>
        </authorList>
    </citation>
    <scope>IDENTIFICATION</scope>
    <source>
        <tissue evidence="6">Etiolated seedlings</tissue>
    </source>
</reference>
<dbReference type="Proteomes" id="UP000087171">
    <property type="component" value="Chromosome Ca8"/>
</dbReference>
<dbReference type="STRING" id="3827.A0A1S2YXT8"/>
<protein>
    <submittedName>
        <fullName evidence="6">21 kDa protein-like</fullName>
    </submittedName>
</protein>
<dbReference type="SMART" id="SM00856">
    <property type="entry name" value="PMEI"/>
    <property type="match status" value="1"/>
</dbReference>
<accession>A0A1S2YXT8</accession>
<dbReference type="AlphaFoldDB" id="A0A1S2YXT8"/>
<feature type="signal peptide" evidence="3">
    <location>
        <begin position="1"/>
        <end position="26"/>
    </location>
</feature>
<reference evidence="5" key="1">
    <citation type="journal article" date="2013" name="Nat. Biotechnol.">
        <title>Draft genome sequence of chickpea (Cicer arietinum) provides a resource for trait improvement.</title>
        <authorList>
            <person name="Varshney R.K."/>
            <person name="Song C."/>
            <person name="Saxena R.K."/>
            <person name="Azam S."/>
            <person name="Yu S."/>
            <person name="Sharpe A.G."/>
            <person name="Cannon S."/>
            <person name="Baek J."/>
            <person name="Rosen B.D."/>
            <person name="Tar'an B."/>
            <person name="Millan T."/>
            <person name="Zhang X."/>
            <person name="Ramsay L.D."/>
            <person name="Iwata A."/>
            <person name="Wang Y."/>
            <person name="Nelson W."/>
            <person name="Farmer A.D."/>
            <person name="Gaur P.M."/>
            <person name="Soderlund C."/>
            <person name="Penmetsa R.V."/>
            <person name="Xu C."/>
            <person name="Bharti A.K."/>
            <person name="He W."/>
            <person name="Winter P."/>
            <person name="Zhao S."/>
            <person name="Hane J.K."/>
            <person name="Carrasquilla-Garcia N."/>
            <person name="Condie J.A."/>
            <person name="Upadhyaya H.D."/>
            <person name="Luo M.C."/>
            <person name="Thudi M."/>
            <person name="Gowda C.L."/>
            <person name="Singh N.P."/>
            <person name="Lichtenzveig J."/>
            <person name="Gali K.K."/>
            <person name="Rubio J."/>
            <person name="Nadarajan N."/>
            <person name="Dolezel J."/>
            <person name="Bansal K.C."/>
            <person name="Xu X."/>
            <person name="Edwards D."/>
            <person name="Zhang G."/>
            <person name="Kahl G."/>
            <person name="Gil J."/>
            <person name="Singh K.B."/>
            <person name="Datta S.K."/>
            <person name="Jackson S.A."/>
            <person name="Wang J."/>
            <person name="Cook D.R."/>
        </authorList>
    </citation>
    <scope>NUCLEOTIDE SEQUENCE [LARGE SCALE GENOMIC DNA]</scope>
    <source>
        <strain evidence="5">cv. CDC Frontier</strain>
    </source>
</reference>
<evidence type="ECO:0000256" key="1">
    <source>
        <dbReference type="ARBA" id="ARBA00022729"/>
    </source>
</evidence>
<dbReference type="GeneID" id="101493479"/>
<evidence type="ECO:0000313" key="6">
    <source>
        <dbReference type="RefSeq" id="XP_004511656.1"/>
    </source>
</evidence>
<dbReference type="GO" id="GO:0046910">
    <property type="term" value="F:pectinesterase inhibitor activity"/>
    <property type="evidence" value="ECO:0007669"/>
    <property type="project" value="UniProtKB-ARBA"/>
</dbReference>
<evidence type="ECO:0000259" key="4">
    <source>
        <dbReference type="SMART" id="SM00856"/>
    </source>
</evidence>
<dbReference type="eggNOG" id="ENOG502QXIN">
    <property type="taxonomic scope" value="Eukaryota"/>
</dbReference>
<dbReference type="PANTHER" id="PTHR31080:SF207">
    <property type="entry name" value="PECTINESTERASE INHIBITOR 9"/>
    <property type="match status" value="1"/>
</dbReference>
<keyword evidence="1 3" id="KW-0732">Signal</keyword>
<feature type="domain" description="Pectinesterase inhibitor" evidence="4">
    <location>
        <begin position="29"/>
        <end position="188"/>
    </location>
</feature>
<feature type="chain" id="PRO_5010244402" evidence="3">
    <location>
        <begin position="27"/>
        <end position="202"/>
    </location>
</feature>
<dbReference type="OrthoDB" id="1430376at2759"/>
<name>A0A1S2YXT8_CICAR</name>
<dbReference type="Pfam" id="PF04043">
    <property type="entry name" value="PMEI"/>
    <property type="match status" value="1"/>
</dbReference>
<dbReference type="Gene3D" id="1.20.140.40">
    <property type="entry name" value="Invertase/pectin methylesterase inhibitor family protein"/>
    <property type="match status" value="1"/>
</dbReference>
<dbReference type="RefSeq" id="XP_004511656.1">
    <property type="nucleotide sequence ID" value="XM_004511599.3"/>
</dbReference>
<dbReference type="FunFam" id="1.20.140.40:FF:000005">
    <property type="entry name" value="Pectin methylesterase inhibitor 1"/>
    <property type="match status" value="1"/>
</dbReference>
<gene>
    <name evidence="6" type="primary">LOC101493479</name>
</gene>
<dbReference type="SUPFAM" id="SSF101148">
    <property type="entry name" value="Plant invertase/pectin methylesterase inhibitor"/>
    <property type="match status" value="1"/>
</dbReference>
<proteinExistence type="inferred from homology"/>
<dbReference type="InterPro" id="IPR035513">
    <property type="entry name" value="Invertase/methylesterase_inhib"/>
</dbReference>
<evidence type="ECO:0000256" key="3">
    <source>
        <dbReference type="SAM" id="SignalP"/>
    </source>
</evidence>
<keyword evidence="5" id="KW-1185">Reference proteome</keyword>
<dbReference type="CDD" id="cd15798">
    <property type="entry name" value="PMEI-like_3"/>
    <property type="match status" value="1"/>
</dbReference>
<organism evidence="5 6">
    <name type="scientific">Cicer arietinum</name>
    <name type="common">Chickpea</name>
    <name type="synonym">Garbanzo</name>
    <dbReference type="NCBI Taxonomy" id="3827"/>
    <lineage>
        <taxon>Eukaryota</taxon>
        <taxon>Viridiplantae</taxon>
        <taxon>Streptophyta</taxon>
        <taxon>Embryophyta</taxon>
        <taxon>Tracheophyta</taxon>
        <taxon>Spermatophyta</taxon>
        <taxon>Magnoliopsida</taxon>
        <taxon>eudicotyledons</taxon>
        <taxon>Gunneridae</taxon>
        <taxon>Pentapetalae</taxon>
        <taxon>rosids</taxon>
        <taxon>fabids</taxon>
        <taxon>Fabales</taxon>
        <taxon>Fabaceae</taxon>
        <taxon>Papilionoideae</taxon>
        <taxon>50 kb inversion clade</taxon>
        <taxon>NPAAA clade</taxon>
        <taxon>Hologalegina</taxon>
        <taxon>IRL clade</taxon>
        <taxon>Cicereae</taxon>
        <taxon>Cicer</taxon>
    </lineage>
</organism>
<dbReference type="PaxDb" id="3827-XP_004511656.1"/>
<sequence>MAARAKVSLLVLIMSLVSYMVGTTESSITPTEFIRSSCEATSYPALCVQCLTGYASAIGQSDQQLAITAISVSISRTQLSASFVNTMSKSRGIKQREYRAMQDCIENMADSLDRLSKSVTELGNIGHAVGEDFRWHMSNVQTWVSAALTDDDSCLDGFTDLFMNENVKAAIKDKVVNVAQVTSNALALVNRFASNHRTAETP</sequence>
<dbReference type="InterPro" id="IPR006501">
    <property type="entry name" value="Pectinesterase_inhib_dom"/>
</dbReference>
<comment type="similarity">
    <text evidence="2">Belongs to the PMEI family.</text>
</comment>
<dbReference type="InterPro" id="IPR051955">
    <property type="entry name" value="PME_Inhibitor"/>
</dbReference>
<evidence type="ECO:0000256" key="2">
    <source>
        <dbReference type="ARBA" id="ARBA00038471"/>
    </source>
</evidence>
<dbReference type="KEGG" id="cam:101493479"/>